<dbReference type="SUPFAM" id="SSF52540">
    <property type="entry name" value="P-loop containing nucleoside triphosphate hydrolases"/>
    <property type="match status" value="1"/>
</dbReference>
<dbReference type="InterPro" id="IPR027417">
    <property type="entry name" value="P-loop_NTPase"/>
</dbReference>
<accession>A0A533I9I0</accession>
<organism evidence="1 2">
    <name type="scientific">Paracoccus denitrificans</name>
    <dbReference type="NCBI Taxonomy" id="266"/>
    <lineage>
        <taxon>Bacteria</taxon>
        <taxon>Pseudomonadati</taxon>
        <taxon>Pseudomonadota</taxon>
        <taxon>Alphaproteobacteria</taxon>
        <taxon>Rhodobacterales</taxon>
        <taxon>Paracoccaceae</taxon>
        <taxon>Paracoccus</taxon>
    </lineage>
</organism>
<name>A0A533I9I0_PARDE</name>
<evidence type="ECO:0008006" key="3">
    <source>
        <dbReference type="Google" id="ProtNLM"/>
    </source>
</evidence>
<protein>
    <recommendedName>
        <fullName evidence="3">Sulfotransferase family protein</fullName>
    </recommendedName>
</protein>
<dbReference type="Proteomes" id="UP000315344">
    <property type="component" value="Unassembled WGS sequence"/>
</dbReference>
<dbReference type="AlphaFoldDB" id="A0A533I9I0"/>
<evidence type="ECO:0000313" key="1">
    <source>
        <dbReference type="EMBL" id="TKW68106.1"/>
    </source>
</evidence>
<proteinExistence type="predicted"/>
<dbReference type="EMBL" id="VAFL01000002">
    <property type="protein sequence ID" value="TKW68106.1"/>
    <property type="molecule type" value="Genomic_DNA"/>
</dbReference>
<evidence type="ECO:0000313" key="2">
    <source>
        <dbReference type="Proteomes" id="UP000315344"/>
    </source>
</evidence>
<sequence length="316" mass="34544">MARLHLHIGLPKTGTTALQAFCAGNGKLLASHGLAYYASRGDSCGSIVRAISKRAPIGPLRGDFTDWLSRQEGRDVIVSAEGFAACNPEHVFSVFAEGRWDGVDVIGYLRPQEAFLEGWYKQLVKWGNKCSLDEFLRPHAEFWGMGDYRPALRAWTDWCAANGHRRQFRVFDPRQLKGGDICSDVFHAIGRPDLPVASVQRNLSPSAQLTGLYLRLPPVERLQQINRVMVASGHPAATGSGDLLDAATVALIRNHYAAANAEIRNDHFPGHSRLFSNPPAPGPAPDPSGLDLLLIETLAKMRGPDVAARARLALRV</sequence>
<reference evidence="1 2" key="1">
    <citation type="journal article" date="2017" name="Nat. Commun.">
        <title>In situ click chemistry generation of cyclooxygenase-2 inhibitors.</title>
        <authorList>
            <person name="Bhardwaj A."/>
            <person name="Kaur J."/>
            <person name="Wuest M."/>
            <person name="Wuest F."/>
        </authorList>
    </citation>
    <scope>NUCLEOTIDE SEQUENCE [LARGE SCALE GENOMIC DNA]</scope>
    <source>
        <strain evidence="1">S2_012_000_R3_94</strain>
    </source>
</reference>
<gene>
    <name evidence="1" type="ORF">DI616_03075</name>
</gene>
<comment type="caution">
    <text evidence="1">The sequence shown here is derived from an EMBL/GenBank/DDBJ whole genome shotgun (WGS) entry which is preliminary data.</text>
</comment>